<name>A0A0N0ZXF6_CHRID</name>
<evidence type="ECO:0008006" key="3">
    <source>
        <dbReference type="Google" id="ProtNLM"/>
    </source>
</evidence>
<evidence type="ECO:0000313" key="1">
    <source>
        <dbReference type="EMBL" id="KPE51667.1"/>
    </source>
</evidence>
<accession>A0A0N0ZXF6</accession>
<dbReference type="RefSeq" id="WP_062698228.1">
    <property type="nucleotide sequence ID" value="NZ_LJOD01000004.1"/>
</dbReference>
<gene>
    <name evidence="1" type="ORF">AOB46_08420</name>
</gene>
<reference evidence="1 2" key="1">
    <citation type="journal article" date="2015" name="Genom Data">
        <title>Draft genome sequence of a multidrug-resistant Chryseobacterium indologenes isolate from Malaysia.</title>
        <authorList>
            <person name="Yu C.Y."/>
            <person name="Ang G.Y."/>
            <person name="Cheng H.J."/>
            <person name="Cheong Y.M."/>
            <person name="Yin W.F."/>
            <person name="Chan K.G."/>
        </authorList>
    </citation>
    <scope>NUCLEOTIDE SEQUENCE [LARGE SCALE GENOMIC DNA]</scope>
    <source>
        <strain evidence="1 2">CI_885</strain>
    </source>
</reference>
<proteinExistence type="predicted"/>
<dbReference type="AlphaFoldDB" id="A0A0N0ZXF6"/>
<dbReference type="OrthoDB" id="1260508at2"/>
<dbReference type="EMBL" id="LJOD01000004">
    <property type="protein sequence ID" value="KPE51667.1"/>
    <property type="molecule type" value="Genomic_DNA"/>
</dbReference>
<evidence type="ECO:0000313" key="2">
    <source>
        <dbReference type="Proteomes" id="UP000037953"/>
    </source>
</evidence>
<comment type="caution">
    <text evidence="1">The sequence shown here is derived from an EMBL/GenBank/DDBJ whole genome shotgun (WGS) entry which is preliminary data.</text>
</comment>
<reference evidence="2" key="2">
    <citation type="submission" date="2015-09" db="EMBL/GenBank/DDBJ databases">
        <title>Draft genome sequence of a multidrug-resistant Chryseobacterium indologenes isolate from Malaysia.</title>
        <authorList>
            <person name="Yu C.Y."/>
            <person name="Ang G.Y."/>
            <person name="Chan K.-G."/>
        </authorList>
    </citation>
    <scope>NUCLEOTIDE SEQUENCE [LARGE SCALE GENOMIC DNA]</scope>
    <source>
        <strain evidence="2">CI_885</strain>
    </source>
</reference>
<sequence length="113" mass="13146">MSLVIKIYSPEEEDTVFEFKGVGYGGGVIYHYQGKPFTGLIKHYANNILVGDEEFTDGHIGGVQRDYYPNGKVKKEYYKYHGKLDRHFKEWDEQGNLISYSRWEKGVKTETII</sequence>
<dbReference type="PATRIC" id="fig|253.9.peg.3429"/>
<dbReference type="SUPFAM" id="SSF82185">
    <property type="entry name" value="Histone H3 K4-specific methyltransferase SET7/9 N-terminal domain"/>
    <property type="match status" value="1"/>
</dbReference>
<dbReference type="Proteomes" id="UP000037953">
    <property type="component" value="Unassembled WGS sequence"/>
</dbReference>
<organism evidence="1 2">
    <name type="scientific">Chryseobacterium indologenes</name>
    <name type="common">Flavobacterium indologenes</name>
    <dbReference type="NCBI Taxonomy" id="253"/>
    <lineage>
        <taxon>Bacteria</taxon>
        <taxon>Pseudomonadati</taxon>
        <taxon>Bacteroidota</taxon>
        <taxon>Flavobacteriia</taxon>
        <taxon>Flavobacteriales</taxon>
        <taxon>Weeksellaceae</taxon>
        <taxon>Chryseobacterium group</taxon>
        <taxon>Chryseobacterium</taxon>
    </lineage>
</organism>
<protein>
    <recommendedName>
        <fullName evidence="3">MORN repeat variant</fullName>
    </recommendedName>
</protein>